<dbReference type="InterPro" id="IPR005902">
    <property type="entry name" value="HU_DNA-bd_put"/>
</dbReference>
<gene>
    <name evidence="3" type="ORF">CLV55_1173</name>
</gene>
<dbReference type="Pfam" id="PF18291">
    <property type="entry name" value="HU-HIG"/>
    <property type="match status" value="1"/>
</dbReference>
<dbReference type="EMBL" id="QLSZ01000017">
    <property type="protein sequence ID" value="RAR69277.1"/>
    <property type="molecule type" value="Genomic_DNA"/>
</dbReference>
<dbReference type="SUPFAM" id="SSF47729">
    <property type="entry name" value="IHF-like DNA-binding proteins"/>
    <property type="match status" value="1"/>
</dbReference>
<feature type="domain" description="HU" evidence="2">
    <location>
        <begin position="21"/>
        <end position="139"/>
    </location>
</feature>
<keyword evidence="1 3" id="KW-0238">DNA-binding</keyword>
<dbReference type="InterPro" id="IPR041607">
    <property type="entry name" value="HU-HIG"/>
</dbReference>
<evidence type="ECO:0000313" key="3">
    <source>
        <dbReference type="EMBL" id="RAR69277.1"/>
    </source>
</evidence>
<proteinExistence type="predicted"/>
<protein>
    <submittedName>
        <fullName evidence="3">Putative histone-like DNA-binding protein</fullName>
    </submittedName>
</protein>
<reference evidence="3 4" key="1">
    <citation type="submission" date="2018-06" db="EMBL/GenBank/DDBJ databases">
        <title>Genomic Encyclopedia of Archaeal and Bacterial Type Strains, Phase II (KMG-II): from individual species to whole genera.</title>
        <authorList>
            <person name="Goeker M."/>
        </authorList>
    </citation>
    <scope>NUCLEOTIDE SEQUENCE [LARGE SCALE GENOMIC DNA]</scope>
    <source>
        <strain evidence="3 4">DSM 25663</strain>
    </source>
</reference>
<evidence type="ECO:0000313" key="4">
    <source>
        <dbReference type="Proteomes" id="UP000248840"/>
    </source>
</evidence>
<accession>A0A328Y8V2</accession>
<sequence>MIQSKIYRVKQITLLNHFIMKYKLILKKNPQDASAPEKYYATAIADGEVDFESLSEQIAYKTTLTESDCYAVLLSLERNILKQLQQGKIVRVGRLGSFNITLKSKGRLTEAEFSVNDIEKGRVRFRPGKKLNKMTQELNYRRIM</sequence>
<dbReference type="InterPro" id="IPR010992">
    <property type="entry name" value="IHF-like_DNA-bd_dom_sf"/>
</dbReference>
<comment type="caution">
    <text evidence="3">The sequence shown here is derived from an EMBL/GenBank/DDBJ whole genome shotgun (WGS) entry which is preliminary data.</text>
</comment>
<dbReference type="GO" id="GO:0003677">
    <property type="term" value="F:DNA binding"/>
    <property type="evidence" value="ECO:0007669"/>
    <property type="project" value="UniProtKB-KW"/>
</dbReference>
<keyword evidence="4" id="KW-1185">Reference proteome</keyword>
<dbReference type="AlphaFoldDB" id="A0A328Y8V2"/>
<dbReference type="Proteomes" id="UP000248840">
    <property type="component" value="Unassembled WGS sequence"/>
</dbReference>
<evidence type="ECO:0000256" key="1">
    <source>
        <dbReference type="ARBA" id="ARBA00023125"/>
    </source>
</evidence>
<evidence type="ECO:0000259" key="2">
    <source>
        <dbReference type="Pfam" id="PF18291"/>
    </source>
</evidence>
<dbReference type="NCBIfam" id="TIGR01201">
    <property type="entry name" value="HU_rel"/>
    <property type="match status" value="1"/>
</dbReference>
<name>A0A328Y8V2_9FLAO</name>
<dbReference type="Gene3D" id="4.10.520.10">
    <property type="entry name" value="IHF-like DNA-binding proteins"/>
    <property type="match status" value="1"/>
</dbReference>
<organism evidence="3 4">
    <name type="scientific">Flavobacterium aciduliphilum</name>
    <dbReference type="NCBI Taxonomy" id="1101402"/>
    <lineage>
        <taxon>Bacteria</taxon>
        <taxon>Pseudomonadati</taxon>
        <taxon>Bacteroidota</taxon>
        <taxon>Flavobacteriia</taxon>
        <taxon>Flavobacteriales</taxon>
        <taxon>Flavobacteriaceae</taxon>
        <taxon>Flavobacterium</taxon>
    </lineage>
</organism>